<evidence type="ECO:0000256" key="1">
    <source>
        <dbReference type="SAM" id="Phobius"/>
    </source>
</evidence>
<organism evidence="2 3">
    <name type="scientific">Gryllotalpicola koreensis</name>
    <dbReference type="NCBI Taxonomy" id="993086"/>
    <lineage>
        <taxon>Bacteria</taxon>
        <taxon>Bacillati</taxon>
        <taxon>Actinomycetota</taxon>
        <taxon>Actinomycetes</taxon>
        <taxon>Micrococcales</taxon>
        <taxon>Microbacteriaceae</taxon>
        <taxon>Gryllotalpicola</taxon>
    </lineage>
</organism>
<keyword evidence="1" id="KW-0812">Transmembrane</keyword>
<dbReference type="EMBL" id="BAABBW010000003">
    <property type="protein sequence ID" value="GAA4175451.1"/>
    <property type="molecule type" value="Genomic_DNA"/>
</dbReference>
<dbReference type="RefSeq" id="WP_344754121.1">
    <property type="nucleotide sequence ID" value="NZ_BAABBW010000003.1"/>
</dbReference>
<comment type="caution">
    <text evidence="2">The sequence shown here is derived from an EMBL/GenBank/DDBJ whole genome shotgun (WGS) entry which is preliminary data.</text>
</comment>
<feature type="transmembrane region" description="Helical" evidence="1">
    <location>
        <begin position="91"/>
        <end position="108"/>
    </location>
</feature>
<keyword evidence="1" id="KW-1133">Transmembrane helix</keyword>
<feature type="transmembrane region" description="Helical" evidence="1">
    <location>
        <begin position="34"/>
        <end position="53"/>
    </location>
</feature>
<keyword evidence="1" id="KW-0472">Membrane</keyword>
<sequence>MIALSRATIISLAALFSLYHVVLGLSALEVPRSPWPTVASLAAFAGAIVLSLLRPRTRVLPVWIAVLDLAVSVTIPLAVSSQLDPDASNGYATWYVAAVGTLLTIVMVRGRDMYAWIGIGFLTLYTIWWAGFDSLGELGVVGSIVWVVAANVVMYAVRKTAEDAERFAEVERKASEWRAAYDAHVVERQHRLEHTYTMAEPLLTEIVRSQGELSEEQRAECVLLEATMRDEIRGRGLLNDAVRQVVTAARRRGAAVSLLDEGGLDELDEARRERVLTELADAIAEADADTLIVRTVPRAEEVAVTVVGLKAPEDDEEESDVTLWLEIKATA</sequence>
<gene>
    <name evidence="2" type="ORF">GCM10022287_21010</name>
</gene>
<evidence type="ECO:0008006" key="4">
    <source>
        <dbReference type="Google" id="ProtNLM"/>
    </source>
</evidence>
<keyword evidence="3" id="KW-1185">Reference proteome</keyword>
<proteinExistence type="predicted"/>
<feature type="transmembrane region" description="Helical" evidence="1">
    <location>
        <begin position="60"/>
        <end position="79"/>
    </location>
</feature>
<evidence type="ECO:0000313" key="2">
    <source>
        <dbReference type="EMBL" id="GAA4175451.1"/>
    </source>
</evidence>
<feature type="transmembrane region" description="Helical" evidence="1">
    <location>
        <begin position="113"/>
        <end position="132"/>
    </location>
</feature>
<protein>
    <recommendedName>
        <fullName evidence="4">Sensor histidine kinase</fullName>
    </recommendedName>
</protein>
<name>A0ABP8A1K1_9MICO</name>
<dbReference type="Proteomes" id="UP001501079">
    <property type="component" value="Unassembled WGS sequence"/>
</dbReference>
<evidence type="ECO:0000313" key="3">
    <source>
        <dbReference type="Proteomes" id="UP001501079"/>
    </source>
</evidence>
<accession>A0ABP8A1K1</accession>
<feature type="transmembrane region" description="Helical" evidence="1">
    <location>
        <begin position="138"/>
        <end position="157"/>
    </location>
</feature>
<reference evidence="3" key="1">
    <citation type="journal article" date="2019" name="Int. J. Syst. Evol. Microbiol.">
        <title>The Global Catalogue of Microorganisms (GCM) 10K type strain sequencing project: providing services to taxonomists for standard genome sequencing and annotation.</title>
        <authorList>
            <consortium name="The Broad Institute Genomics Platform"/>
            <consortium name="The Broad Institute Genome Sequencing Center for Infectious Disease"/>
            <person name="Wu L."/>
            <person name="Ma J."/>
        </authorList>
    </citation>
    <scope>NUCLEOTIDE SEQUENCE [LARGE SCALE GENOMIC DNA]</scope>
    <source>
        <strain evidence="3">JCM 17591</strain>
    </source>
</reference>